<reference evidence="3" key="2">
    <citation type="submission" date="2020-09" db="EMBL/GenBank/DDBJ databases">
        <authorList>
            <person name="Sun Q."/>
            <person name="Ohkuma M."/>
        </authorList>
    </citation>
    <scope>NUCLEOTIDE SEQUENCE</scope>
    <source>
        <strain evidence="3">JCM 4956</strain>
    </source>
</reference>
<keyword evidence="2" id="KW-0812">Transmembrane</keyword>
<feature type="transmembrane region" description="Helical" evidence="2">
    <location>
        <begin position="106"/>
        <end position="129"/>
    </location>
</feature>
<keyword evidence="2" id="KW-1133">Transmembrane helix</keyword>
<feature type="transmembrane region" description="Helical" evidence="2">
    <location>
        <begin position="141"/>
        <end position="164"/>
    </location>
</feature>
<protein>
    <submittedName>
        <fullName evidence="3">Uncharacterized protein</fullName>
    </submittedName>
</protein>
<keyword evidence="2" id="KW-0472">Membrane</keyword>
<organism evidence="3 4">
    <name type="scientific">Streptomyces fructofermentans</name>
    <dbReference type="NCBI Taxonomy" id="152141"/>
    <lineage>
        <taxon>Bacteria</taxon>
        <taxon>Bacillati</taxon>
        <taxon>Actinomycetota</taxon>
        <taxon>Actinomycetes</taxon>
        <taxon>Kitasatosporales</taxon>
        <taxon>Streptomycetaceae</taxon>
        <taxon>Streptomyces</taxon>
    </lineage>
</organism>
<evidence type="ECO:0000256" key="1">
    <source>
        <dbReference type="SAM" id="MobiDB-lite"/>
    </source>
</evidence>
<dbReference type="RefSeq" id="WP_190036400.1">
    <property type="nucleotide sequence ID" value="NZ_BMWD01000010.1"/>
</dbReference>
<feature type="transmembrane region" description="Helical" evidence="2">
    <location>
        <begin position="35"/>
        <end position="57"/>
    </location>
</feature>
<dbReference type="EMBL" id="BMWD01000010">
    <property type="protein sequence ID" value="GGX64041.1"/>
    <property type="molecule type" value="Genomic_DNA"/>
</dbReference>
<sequence length="199" mass="20661">MFDGIRGNRGLRRATQAWFWHSKFHAVSVFTRSRAVWVVVGNAGTLLTALAGTAHYWSRPVSFAGFAVLQLVCLAFQAIALVPVAWPGGTATPRDVRGFSELHQSLTVATVCGSWIFGVLPGLALLTLYDVEAGSPQSAALLVPGTALMLACVAGLITATGVAVKVMAQHRDAPAPPGVSEGVGSGEVAEVDSGGFDSD</sequence>
<feature type="transmembrane region" description="Helical" evidence="2">
    <location>
        <begin position="63"/>
        <end position="86"/>
    </location>
</feature>
<evidence type="ECO:0000313" key="3">
    <source>
        <dbReference type="EMBL" id="GGX64041.1"/>
    </source>
</evidence>
<dbReference type="Proteomes" id="UP000645555">
    <property type="component" value="Unassembled WGS sequence"/>
</dbReference>
<keyword evidence="4" id="KW-1185">Reference proteome</keyword>
<evidence type="ECO:0000313" key="4">
    <source>
        <dbReference type="Proteomes" id="UP000645555"/>
    </source>
</evidence>
<dbReference type="AlphaFoldDB" id="A0A918NE86"/>
<proteinExistence type="predicted"/>
<reference evidence="3" key="1">
    <citation type="journal article" date="2014" name="Int. J. Syst. Evol. Microbiol.">
        <title>Complete genome sequence of Corynebacterium casei LMG S-19264T (=DSM 44701T), isolated from a smear-ripened cheese.</title>
        <authorList>
            <consortium name="US DOE Joint Genome Institute (JGI-PGF)"/>
            <person name="Walter F."/>
            <person name="Albersmeier A."/>
            <person name="Kalinowski J."/>
            <person name="Ruckert C."/>
        </authorList>
    </citation>
    <scope>NUCLEOTIDE SEQUENCE</scope>
    <source>
        <strain evidence="3">JCM 4956</strain>
    </source>
</reference>
<comment type="caution">
    <text evidence="3">The sequence shown here is derived from an EMBL/GenBank/DDBJ whole genome shotgun (WGS) entry which is preliminary data.</text>
</comment>
<accession>A0A918NE86</accession>
<feature type="compositionally biased region" description="Low complexity" evidence="1">
    <location>
        <begin position="178"/>
        <end position="199"/>
    </location>
</feature>
<name>A0A918NE86_9ACTN</name>
<gene>
    <name evidence="3" type="ORF">GCM10010515_34720</name>
</gene>
<feature type="region of interest" description="Disordered" evidence="1">
    <location>
        <begin position="175"/>
        <end position="199"/>
    </location>
</feature>
<evidence type="ECO:0000256" key="2">
    <source>
        <dbReference type="SAM" id="Phobius"/>
    </source>
</evidence>